<protein>
    <submittedName>
        <fullName evidence="1">Uncharacterized protein</fullName>
    </submittedName>
</protein>
<reference evidence="1" key="1">
    <citation type="submission" date="2022-11" db="EMBL/GenBank/DDBJ databases">
        <title>Centuries of genome instability and evolution in soft-shell clam transmissible cancer (bioRxiv).</title>
        <authorList>
            <person name="Hart S.F.M."/>
            <person name="Yonemitsu M.A."/>
            <person name="Giersch R.M."/>
            <person name="Beal B.F."/>
            <person name="Arriagada G."/>
            <person name="Davis B.W."/>
            <person name="Ostrander E.A."/>
            <person name="Goff S.P."/>
            <person name="Metzger M.J."/>
        </authorList>
    </citation>
    <scope>NUCLEOTIDE SEQUENCE</scope>
    <source>
        <strain evidence="1">MELC-2E11</strain>
        <tissue evidence="1">Siphon/mantle</tissue>
    </source>
</reference>
<sequence length="118" mass="13803">MTNSILYSNCYTPLNSDRNRKQTQSKGTNSTWLKFEPMQTYLNVGIYYPAENMQAMTKGSFEVSSSRETKQPHYVMRSLTIRYKKASGDQFIFCHESIQEYLRAFDKDVYANFAGYDK</sequence>
<organism evidence="1 2">
    <name type="scientific">Mya arenaria</name>
    <name type="common">Soft-shell clam</name>
    <dbReference type="NCBI Taxonomy" id="6604"/>
    <lineage>
        <taxon>Eukaryota</taxon>
        <taxon>Metazoa</taxon>
        <taxon>Spiralia</taxon>
        <taxon>Lophotrochozoa</taxon>
        <taxon>Mollusca</taxon>
        <taxon>Bivalvia</taxon>
        <taxon>Autobranchia</taxon>
        <taxon>Heteroconchia</taxon>
        <taxon>Euheterodonta</taxon>
        <taxon>Imparidentia</taxon>
        <taxon>Neoheterodontei</taxon>
        <taxon>Myida</taxon>
        <taxon>Myoidea</taxon>
        <taxon>Myidae</taxon>
        <taxon>Mya</taxon>
    </lineage>
</organism>
<dbReference type="Proteomes" id="UP001164746">
    <property type="component" value="Chromosome 12"/>
</dbReference>
<accession>A0ABY7FHS1</accession>
<gene>
    <name evidence="1" type="ORF">MAR_015604</name>
</gene>
<evidence type="ECO:0000313" key="1">
    <source>
        <dbReference type="EMBL" id="WAR21630.1"/>
    </source>
</evidence>
<name>A0ABY7FHS1_MYAAR</name>
<proteinExistence type="predicted"/>
<dbReference type="EMBL" id="CP111023">
    <property type="protein sequence ID" value="WAR21630.1"/>
    <property type="molecule type" value="Genomic_DNA"/>
</dbReference>
<keyword evidence="2" id="KW-1185">Reference proteome</keyword>
<evidence type="ECO:0000313" key="2">
    <source>
        <dbReference type="Proteomes" id="UP001164746"/>
    </source>
</evidence>